<protein>
    <recommendedName>
        <fullName evidence="4">Sortilin N-terminal domain-containing protein</fullName>
    </recommendedName>
</protein>
<gene>
    <name evidence="5" type="ORF">D7Z26_14985</name>
</gene>
<sequence>MATKSTFKLFLVSSLVALTLIGCSKGSSLATNGTSDPSETATASPSSGATSSPDSSPVSSESASPESPKPPSPTKELGTVTALRLADFKTGWAGGEGWIARTDDGGATWQPQTYPASTVKQLFALNNREVWATVGAGSPGLELLHSKDGGNNWNNAGTVPNDGFLHFASSNEAFSGNARSTDGGKTWTEYKLPDNTVNNAYFHDRDNGWAVTYDKDKIHFMRTVDGAKSWKSVHEMPTVSPVTEAIIRSAGKNDAWIELVGDSGMSQTSYSLFHTTDGGGKWQPVIANNQAGSGPAPGYKNDAETKVPRNNGAAPGPLYVVDTKTAFMGGFCGPCDLPNTMGKTTDGGKTWTNLKSSFSGYGPQFIAAENAQHVWWVTTDSVEPSVMYTSADGGKTWKKAHTFAKPSPS</sequence>
<dbReference type="PROSITE" id="PS51257">
    <property type="entry name" value="PROKAR_LIPOPROTEIN"/>
    <property type="match status" value="1"/>
</dbReference>
<feature type="signal peptide" evidence="3">
    <location>
        <begin position="1"/>
        <end position="30"/>
    </location>
</feature>
<dbReference type="InterPro" id="IPR031778">
    <property type="entry name" value="Sortilin_N"/>
</dbReference>
<evidence type="ECO:0000313" key="6">
    <source>
        <dbReference type="Proteomes" id="UP000282076"/>
    </source>
</evidence>
<accession>A0A494XW85</accession>
<dbReference type="InterPro" id="IPR002860">
    <property type="entry name" value="BNR_rpt"/>
</dbReference>
<evidence type="ECO:0000256" key="3">
    <source>
        <dbReference type="SAM" id="SignalP"/>
    </source>
</evidence>
<dbReference type="AlphaFoldDB" id="A0A494XW85"/>
<feature type="compositionally biased region" description="Low complexity" evidence="2">
    <location>
        <begin position="35"/>
        <end position="66"/>
    </location>
</feature>
<reference evidence="5 6" key="1">
    <citation type="submission" date="2018-10" db="EMBL/GenBank/DDBJ databases">
        <title>Cohnella sp. M2MS4P-1, whole genome shotgun sequence.</title>
        <authorList>
            <person name="Tuo L."/>
        </authorList>
    </citation>
    <scope>NUCLEOTIDE SEQUENCE [LARGE SCALE GENOMIC DNA]</scope>
    <source>
        <strain evidence="5 6">M2MS4P-1</strain>
    </source>
</reference>
<dbReference type="Proteomes" id="UP000282076">
    <property type="component" value="Unassembled WGS sequence"/>
</dbReference>
<comment type="caution">
    <text evidence="5">The sequence shown here is derived from an EMBL/GenBank/DDBJ whole genome shotgun (WGS) entry which is preliminary data.</text>
</comment>
<keyword evidence="6" id="KW-1185">Reference proteome</keyword>
<dbReference type="CDD" id="cd15482">
    <property type="entry name" value="Sialidase_non-viral"/>
    <property type="match status" value="1"/>
</dbReference>
<dbReference type="PANTHER" id="PTHR47199:SF2">
    <property type="entry name" value="PHOTOSYSTEM II STABILITY_ASSEMBLY FACTOR HCF136, CHLOROPLASTIC"/>
    <property type="match status" value="1"/>
</dbReference>
<organism evidence="5 6">
    <name type="scientific">Cohnella endophytica</name>
    <dbReference type="NCBI Taxonomy" id="2419778"/>
    <lineage>
        <taxon>Bacteria</taxon>
        <taxon>Bacillati</taxon>
        <taxon>Bacillota</taxon>
        <taxon>Bacilli</taxon>
        <taxon>Bacillales</taxon>
        <taxon>Paenibacillaceae</taxon>
        <taxon>Cohnella</taxon>
    </lineage>
</organism>
<dbReference type="SUPFAM" id="SSF110296">
    <property type="entry name" value="Oligoxyloglucan reducing end-specific cellobiohydrolase"/>
    <property type="match status" value="2"/>
</dbReference>
<name>A0A494XW85_9BACL</name>
<dbReference type="InterPro" id="IPR015943">
    <property type="entry name" value="WD40/YVTN_repeat-like_dom_sf"/>
</dbReference>
<evidence type="ECO:0000259" key="4">
    <source>
        <dbReference type="Pfam" id="PF15902"/>
    </source>
</evidence>
<dbReference type="EMBL" id="RBZM01000006">
    <property type="protein sequence ID" value="RKP53236.1"/>
    <property type="molecule type" value="Genomic_DNA"/>
</dbReference>
<feature type="domain" description="Sortilin N-terminal" evidence="4">
    <location>
        <begin position="179"/>
        <end position="287"/>
    </location>
</feature>
<dbReference type="OrthoDB" id="2661955at2"/>
<evidence type="ECO:0000256" key="1">
    <source>
        <dbReference type="ARBA" id="ARBA00022737"/>
    </source>
</evidence>
<keyword evidence="1" id="KW-0677">Repeat</keyword>
<evidence type="ECO:0000256" key="2">
    <source>
        <dbReference type="SAM" id="MobiDB-lite"/>
    </source>
</evidence>
<dbReference type="RefSeq" id="WP_120977981.1">
    <property type="nucleotide sequence ID" value="NZ_RBZM01000006.1"/>
</dbReference>
<evidence type="ECO:0000313" key="5">
    <source>
        <dbReference type="EMBL" id="RKP53236.1"/>
    </source>
</evidence>
<feature type="region of interest" description="Disordered" evidence="2">
    <location>
        <begin position="27"/>
        <end position="77"/>
    </location>
</feature>
<dbReference type="Pfam" id="PF02012">
    <property type="entry name" value="BNR"/>
    <property type="match status" value="1"/>
</dbReference>
<keyword evidence="3" id="KW-0732">Signal</keyword>
<proteinExistence type="predicted"/>
<feature type="chain" id="PRO_5039531690" description="Sortilin N-terminal domain-containing protein" evidence="3">
    <location>
        <begin position="31"/>
        <end position="409"/>
    </location>
</feature>
<dbReference type="Pfam" id="PF15902">
    <property type="entry name" value="Sortilin-Vps10"/>
    <property type="match status" value="1"/>
</dbReference>
<dbReference type="Gene3D" id="2.130.10.10">
    <property type="entry name" value="YVTN repeat-like/Quinoprotein amine dehydrogenase"/>
    <property type="match status" value="3"/>
</dbReference>
<dbReference type="PANTHER" id="PTHR47199">
    <property type="entry name" value="PHOTOSYSTEM II STABILITY/ASSEMBLY FACTOR HCF136, CHLOROPLASTIC"/>
    <property type="match status" value="1"/>
</dbReference>